<proteinExistence type="predicted"/>
<feature type="non-terminal residue" evidence="1">
    <location>
        <position position="165"/>
    </location>
</feature>
<name>A0ABY7G7N0_MYAAR</name>
<gene>
    <name evidence="1" type="ORF">MAR_002609</name>
</gene>
<keyword evidence="2" id="KW-1185">Reference proteome</keyword>
<organism evidence="1 2">
    <name type="scientific">Mya arenaria</name>
    <name type="common">Soft-shell clam</name>
    <dbReference type="NCBI Taxonomy" id="6604"/>
    <lineage>
        <taxon>Eukaryota</taxon>
        <taxon>Metazoa</taxon>
        <taxon>Spiralia</taxon>
        <taxon>Lophotrochozoa</taxon>
        <taxon>Mollusca</taxon>
        <taxon>Bivalvia</taxon>
        <taxon>Autobranchia</taxon>
        <taxon>Heteroconchia</taxon>
        <taxon>Euheterodonta</taxon>
        <taxon>Imparidentia</taxon>
        <taxon>Neoheterodontei</taxon>
        <taxon>Myida</taxon>
        <taxon>Myoidea</taxon>
        <taxon>Myidae</taxon>
        <taxon>Mya</taxon>
    </lineage>
</organism>
<dbReference type="EMBL" id="CP111027">
    <property type="protein sequence ID" value="WAR29041.1"/>
    <property type="molecule type" value="Genomic_DNA"/>
</dbReference>
<accession>A0ABY7G7N0</accession>
<reference evidence="1" key="1">
    <citation type="submission" date="2022-11" db="EMBL/GenBank/DDBJ databases">
        <title>Centuries of genome instability and evolution in soft-shell clam transmissible cancer (bioRxiv).</title>
        <authorList>
            <person name="Hart S.F.M."/>
            <person name="Yonemitsu M.A."/>
            <person name="Giersch R.M."/>
            <person name="Beal B.F."/>
            <person name="Arriagada G."/>
            <person name="Davis B.W."/>
            <person name="Ostrander E.A."/>
            <person name="Goff S.P."/>
            <person name="Metzger M.J."/>
        </authorList>
    </citation>
    <scope>NUCLEOTIDE SEQUENCE</scope>
    <source>
        <strain evidence="1">MELC-2E11</strain>
        <tissue evidence="1">Siphon/mantle</tissue>
    </source>
</reference>
<sequence length="165" mass="18205">TSSTQINVTTSSFENDEFGLLLGTFSTGPQFNPNLPQTFEKAACIEYRCPINDILDGTNKDTYLFGSISVPGKDKGCCVRYSQKGTFVFAANSTSFWTKRPLSKTRGYGSNDGLYVNEVKQAARSRCFTGHEFLKGEYSMNPDVGFAFEYDCNTSNPCPSPQIFG</sequence>
<protein>
    <submittedName>
        <fullName evidence="1">Uncharacterized protein</fullName>
    </submittedName>
</protein>
<evidence type="ECO:0000313" key="1">
    <source>
        <dbReference type="EMBL" id="WAR29041.1"/>
    </source>
</evidence>
<evidence type="ECO:0000313" key="2">
    <source>
        <dbReference type="Proteomes" id="UP001164746"/>
    </source>
</evidence>
<dbReference type="Proteomes" id="UP001164746">
    <property type="component" value="Chromosome 16"/>
</dbReference>